<evidence type="ECO:0000256" key="1">
    <source>
        <dbReference type="ARBA" id="ARBA00022729"/>
    </source>
</evidence>
<gene>
    <name evidence="2" type="ORF">KL86DPRO_20029</name>
</gene>
<dbReference type="PANTHER" id="PTHR33376:SF15">
    <property type="entry name" value="BLL6794 PROTEIN"/>
    <property type="match status" value="1"/>
</dbReference>
<dbReference type="EMBL" id="FLUQ01000002">
    <property type="protein sequence ID" value="SBW02770.1"/>
    <property type="molecule type" value="Genomic_DNA"/>
</dbReference>
<sequence length="340" mass="36875">MNTTPGTRMPIMALFCLVLLAFLPEYADAAPIRLRYANFPAAATFPCVAMEQWAKDITARTNGAVAIETFPGGTLLEAKNMVRGVMQGQADIGCISIAYHPGAYPFLSVFELPLGFTSAEDASRVMWDVYSKHQPKELAKIKVIALYSSAPSQIMSAKPVTTPEDLKGLTLRSSGILADVAAAFGASPVSMPQSDTPEALQKGVVQGVFSSFDVLKDYNFAESCRYGLILDGPVYPFMVFMNLKKWESLPENVQKAIMDLAPEHSAWTGKYVDAHGLDAVQWSEKTHNFALARLDGAQKQALLQKAGPVIDAWVKRANDKGVDAKALLEEVTHAKEASGK</sequence>
<dbReference type="PANTHER" id="PTHR33376">
    <property type="match status" value="1"/>
</dbReference>
<organism evidence="2">
    <name type="scientific">uncultured delta proteobacterium</name>
    <dbReference type="NCBI Taxonomy" id="34034"/>
    <lineage>
        <taxon>Bacteria</taxon>
        <taxon>Deltaproteobacteria</taxon>
        <taxon>environmental samples</taxon>
    </lineage>
</organism>
<evidence type="ECO:0000313" key="2">
    <source>
        <dbReference type="EMBL" id="SBW02770.1"/>
    </source>
</evidence>
<accession>A0A212JTJ2</accession>
<dbReference type="NCBIfam" id="NF037995">
    <property type="entry name" value="TRAP_S1"/>
    <property type="match status" value="1"/>
</dbReference>
<reference evidence="2" key="1">
    <citation type="submission" date="2016-04" db="EMBL/GenBank/DDBJ databases">
        <authorList>
            <person name="Evans L.H."/>
            <person name="Alamgir A."/>
            <person name="Owens N."/>
            <person name="Weber N.D."/>
            <person name="Virtaneva K."/>
            <person name="Barbian K."/>
            <person name="Babar A."/>
            <person name="Rosenke K."/>
        </authorList>
    </citation>
    <scope>NUCLEOTIDE SEQUENCE</scope>
    <source>
        <strain evidence="2">86</strain>
    </source>
</reference>
<dbReference type="AlphaFoldDB" id="A0A212JTJ2"/>
<dbReference type="InterPro" id="IPR018389">
    <property type="entry name" value="DctP_fam"/>
</dbReference>
<proteinExistence type="predicted"/>
<name>A0A212JTJ2_9DELT</name>
<keyword evidence="1" id="KW-0732">Signal</keyword>
<dbReference type="Pfam" id="PF03480">
    <property type="entry name" value="DctP"/>
    <property type="match status" value="1"/>
</dbReference>
<dbReference type="Gene3D" id="3.40.190.170">
    <property type="entry name" value="Bacterial extracellular solute-binding protein, family 7"/>
    <property type="match status" value="1"/>
</dbReference>
<dbReference type="CDD" id="cd13665">
    <property type="entry name" value="PBP2_TRAP_Dctp3_4"/>
    <property type="match status" value="1"/>
</dbReference>
<protein>
    <submittedName>
        <fullName evidence="2">TRAP dicarboxylate transporter-DctP subunit</fullName>
    </submittedName>
</protein>
<dbReference type="InterPro" id="IPR038404">
    <property type="entry name" value="TRAP_DctP_sf"/>
</dbReference>
<dbReference type="GO" id="GO:0055085">
    <property type="term" value="P:transmembrane transport"/>
    <property type="evidence" value="ECO:0007669"/>
    <property type="project" value="InterPro"/>
</dbReference>